<dbReference type="Pfam" id="PF00589">
    <property type="entry name" value="Phage_integrase"/>
    <property type="match status" value="1"/>
</dbReference>
<dbReference type="Proteomes" id="UP000366945">
    <property type="component" value="Unassembled WGS sequence"/>
</dbReference>
<dbReference type="GO" id="GO:0006310">
    <property type="term" value="P:DNA recombination"/>
    <property type="evidence" value="ECO:0007669"/>
    <property type="project" value="UniProtKB-KW"/>
</dbReference>
<keyword evidence="1" id="KW-0159">Chromosome partition</keyword>
<reference evidence="7 8" key="1">
    <citation type="submission" date="2019-08" db="EMBL/GenBank/DDBJ databases">
        <authorList>
            <person name="Peeters C."/>
        </authorList>
    </citation>
    <scope>NUCLEOTIDE SEQUENCE [LARGE SCALE GENOMIC DNA]</scope>
    <source>
        <strain evidence="7 8">LMG 31114</strain>
    </source>
</reference>
<feature type="compositionally biased region" description="Polar residues" evidence="5">
    <location>
        <begin position="1"/>
        <end position="10"/>
    </location>
</feature>
<dbReference type="InterPro" id="IPR010998">
    <property type="entry name" value="Integrase_recombinase_N"/>
</dbReference>
<dbReference type="Gene3D" id="1.10.443.10">
    <property type="entry name" value="Intergrase catalytic core"/>
    <property type="match status" value="1"/>
</dbReference>
<evidence type="ECO:0000313" key="8">
    <source>
        <dbReference type="Proteomes" id="UP000366945"/>
    </source>
</evidence>
<gene>
    <name evidence="7" type="primary">xerC_1</name>
    <name evidence="7" type="ORF">PPN31114_00973</name>
</gene>
<keyword evidence="3" id="KW-0238">DNA-binding</keyword>
<evidence type="ECO:0000259" key="6">
    <source>
        <dbReference type="PROSITE" id="PS51898"/>
    </source>
</evidence>
<dbReference type="SUPFAM" id="SSF56349">
    <property type="entry name" value="DNA breaking-rejoining enzymes"/>
    <property type="match status" value="1"/>
</dbReference>
<dbReference type="RefSeq" id="WP_174987681.1">
    <property type="nucleotide sequence ID" value="NZ_CABPSK010000001.1"/>
</dbReference>
<keyword evidence="4" id="KW-0233">DNA recombination</keyword>
<dbReference type="CDD" id="cd00799">
    <property type="entry name" value="INT_Cre_C"/>
    <property type="match status" value="1"/>
</dbReference>
<feature type="domain" description="Tyr recombinase" evidence="6">
    <location>
        <begin position="188"/>
        <end position="381"/>
    </location>
</feature>
<organism evidence="7 8">
    <name type="scientific">Pandoraea pneumonica</name>
    <dbReference type="NCBI Taxonomy" id="2508299"/>
    <lineage>
        <taxon>Bacteria</taxon>
        <taxon>Pseudomonadati</taxon>
        <taxon>Pseudomonadota</taxon>
        <taxon>Betaproteobacteria</taxon>
        <taxon>Burkholderiales</taxon>
        <taxon>Burkholderiaceae</taxon>
        <taxon>Pandoraea</taxon>
    </lineage>
</organism>
<dbReference type="InterPro" id="IPR050090">
    <property type="entry name" value="Tyrosine_recombinase_XerCD"/>
</dbReference>
<feature type="region of interest" description="Disordered" evidence="5">
    <location>
        <begin position="1"/>
        <end position="22"/>
    </location>
</feature>
<evidence type="ECO:0000313" key="7">
    <source>
        <dbReference type="EMBL" id="VVD77907.1"/>
    </source>
</evidence>
<proteinExistence type="predicted"/>
<evidence type="ECO:0000256" key="4">
    <source>
        <dbReference type="ARBA" id="ARBA00023172"/>
    </source>
</evidence>
<evidence type="ECO:0000256" key="5">
    <source>
        <dbReference type="SAM" id="MobiDB-lite"/>
    </source>
</evidence>
<dbReference type="PROSITE" id="PS51898">
    <property type="entry name" value="TYR_RECOMBINASE"/>
    <property type="match status" value="1"/>
</dbReference>
<dbReference type="GO" id="GO:0015074">
    <property type="term" value="P:DNA integration"/>
    <property type="evidence" value="ECO:0007669"/>
    <property type="project" value="UniProtKB-KW"/>
</dbReference>
<dbReference type="PANTHER" id="PTHR30349:SF81">
    <property type="entry name" value="TYROSINE RECOMBINASE XERC"/>
    <property type="match status" value="1"/>
</dbReference>
<evidence type="ECO:0000256" key="3">
    <source>
        <dbReference type="ARBA" id="ARBA00023125"/>
    </source>
</evidence>
<sequence>MPPLKSNQPNLPAKVTASRLPAPLDPAKLDAAARDAARALVREGDSPNTRQSYQSAMRYWLSWYRLRFGIAETSSAAAANAGDATAPLGLPLPLPPAVIVQFVVDHAMHQGKHGLTTEMPPALDAALVSEGVKARLGPPALATLLHRVSVMAKLHTSRELPNPCADPAVRELLAKTRRAYAKRGVRTTKKDALTREPLREMLATCDDSLRGKRDRALLLFAWASGGRRRSEVVRATCENVRRTGPESYVFTLTWSKTNQRGADLAENDKPVTGAAAAALADWLATAGITEGAIFRRVRRGGHVGEPLSEAAVRDIVRERCQLAGLEGDFSAHSLRSGFVTEAAHQQVPLAETMAMTGHTSVATVVGYFRRADMTRSRAADLMGAVDVTDDQAET</sequence>
<evidence type="ECO:0000256" key="1">
    <source>
        <dbReference type="ARBA" id="ARBA00022829"/>
    </source>
</evidence>
<dbReference type="GO" id="GO:0003677">
    <property type="term" value="F:DNA binding"/>
    <property type="evidence" value="ECO:0007669"/>
    <property type="project" value="UniProtKB-KW"/>
</dbReference>
<evidence type="ECO:0000256" key="2">
    <source>
        <dbReference type="ARBA" id="ARBA00022908"/>
    </source>
</evidence>
<dbReference type="InterPro" id="IPR013762">
    <property type="entry name" value="Integrase-like_cat_sf"/>
</dbReference>
<keyword evidence="8" id="KW-1185">Reference proteome</keyword>
<dbReference type="Gene3D" id="1.10.150.130">
    <property type="match status" value="1"/>
</dbReference>
<accession>A0A5E4SQC6</accession>
<dbReference type="EMBL" id="CABPSK010000001">
    <property type="protein sequence ID" value="VVD77907.1"/>
    <property type="molecule type" value="Genomic_DNA"/>
</dbReference>
<dbReference type="PANTHER" id="PTHR30349">
    <property type="entry name" value="PHAGE INTEGRASE-RELATED"/>
    <property type="match status" value="1"/>
</dbReference>
<name>A0A5E4SQC6_9BURK</name>
<keyword evidence="2" id="KW-0229">DNA integration</keyword>
<dbReference type="GO" id="GO:0007059">
    <property type="term" value="P:chromosome segregation"/>
    <property type="evidence" value="ECO:0007669"/>
    <property type="project" value="UniProtKB-KW"/>
</dbReference>
<dbReference type="InterPro" id="IPR011010">
    <property type="entry name" value="DNA_brk_join_enz"/>
</dbReference>
<dbReference type="AlphaFoldDB" id="A0A5E4SQC6"/>
<dbReference type="InterPro" id="IPR002104">
    <property type="entry name" value="Integrase_catalytic"/>
</dbReference>
<dbReference type="GeneID" id="300403029"/>
<protein>
    <submittedName>
        <fullName evidence="7">Tyrosine recombinase XerC</fullName>
    </submittedName>
</protein>